<dbReference type="Gene3D" id="3.80.10.10">
    <property type="entry name" value="Ribonuclease Inhibitor"/>
    <property type="match status" value="1"/>
</dbReference>
<evidence type="ECO:0000313" key="4">
    <source>
        <dbReference type="RefSeq" id="XP_010260056.1"/>
    </source>
</evidence>
<dbReference type="Pfam" id="PF00646">
    <property type="entry name" value="F-box"/>
    <property type="match status" value="1"/>
</dbReference>
<accession>A0A1U8AE38</accession>
<dbReference type="InterPro" id="IPR032675">
    <property type="entry name" value="LRR_dom_sf"/>
</dbReference>
<feature type="domain" description="At1g61320/AtMIF1 LRR" evidence="2">
    <location>
        <begin position="150"/>
        <end position="421"/>
    </location>
</feature>
<dbReference type="InterPro" id="IPR053772">
    <property type="entry name" value="At1g61320/At1g61330-like"/>
</dbReference>
<dbReference type="eggNOG" id="ENOG502QTMV">
    <property type="taxonomic scope" value="Eukaryota"/>
</dbReference>
<organism evidence="3 5">
    <name type="scientific">Nelumbo nucifera</name>
    <name type="common">Sacred lotus</name>
    <dbReference type="NCBI Taxonomy" id="4432"/>
    <lineage>
        <taxon>Eukaryota</taxon>
        <taxon>Viridiplantae</taxon>
        <taxon>Streptophyta</taxon>
        <taxon>Embryophyta</taxon>
        <taxon>Tracheophyta</taxon>
        <taxon>Spermatophyta</taxon>
        <taxon>Magnoliopsida</taxon>
        <taxon>Proteales</taxon>
        <taxon>Nelumbonaceae</taxon>
        <taxon>Nelumbo</taxon>
    </lineage>
</organism>
<dbReference type="InterPro" id="IPR053781">
    <property type="entry name" value="F-box_AtFBL13-like"/>
</dbReference>
<dbReference type="GeneID" id="104599280"/>
<dbReference type="PANTHER" id="PTHR34145:SF28">
    <property type="entry name" value="F-BOX DOMAIN-CONTAINING PROTEIN"/>
    <property type="match status" value="1"/>
</dbReference>
<feature type="domain" description="F-box" evidence="1">
    <location>
        <begin position="9"/>
        <end position="43"/>
    </location>
</feature>
<dbReference type="OMA" id="QYWHEPH"/>
<protein>
    <submittedName>
        <fullName evidence="4 5">F-box protein At2g39490</fullName>
    </submittedName>
</protein>
<reference evidence="4 5" key="1">
    <citation type="submission" date="2025-04" db="UniProtKB">
        <authorList>
            <consortium name="RefSeq"/>
        </authorList>
    </citation>
    <scope>IDENTIFICATION</scope>
</reference>
<dbReference type="OrthoDB" id="976179at2759"/>
<name>A0A1U8AE38_NELNU</name>
<evidence type="ECO:0000259" key="1">
    <source>
        <dbReference type="Pfam" id="PF00646"/>
    </source>
</evidence>
<dbReference type="KEGG" id="nnu:104599280"/>
<evidence type="ECO:0000313" key="3">
    <source>
        <dbReference type="Proteomes" id="UP000189703"/>
    </source>
</evidence>
<proteinExistence type="predicted"/>
<dbReference type="Pfam" id="PF23622">
    <property type="entry name" value="LRR_At1g61320_AtMIF1"/>
    <property type="match status" value="1"/>
</dbReference>
<dbReference type="SUPFAM" id="SSF52047">
    <property type="entry name" value="RNI-like"/>
    <property type="match status" value="1"/>
</dbReference>
<dbReference type="Proteomes" id="UP000189703">
    <property type="component" value="Unplaced"/>
</dbReference>
<dbReference type="InterPro" id="IPR001810">
    <property type="entry name" value="F-box_dom"/>
</dbReference>
<sequence length="478" mass="55038">MEEERLDLITSLPDEILRRIICFLPLELAVRTSKLSTGWRNLWLPPQPNDLAMTGNNMSEEQVARIVTNFLASWKELEFWMQSFRMPPTGGNPPSPNIKTEDRLILSAIMGPEKELRLDFSNGEAQHLPADFSLNLELINCHGPSPQPTTTTAKTFYSLKTLHLRSASHLTGRLLPALFSNCQLLESLKLVKCHGLQSLDINANNRLKNLIVVNCPNMVTLTLSTPNLQSLRYRGALPRFHLKNVSRLVDVMFDFKDGPAYYDFNCQELLSLLTNIATVQTLTLCDWLLEWLCVAGVVFRYLDLRFNNLKELWWIGSLIDGPKRDSLVCFLAICPSLERIFIDVDQRRGYIPTPLFYQWWHEPHLWMDYASVKAGASPLDRLKTVKMRGITDQEDELLLVDLLLKQAASLQSMTVTSPENENQSWRVVKVPWKGQYSEEHRHRKRIAIPSAQEEYYFEYIEEEEESSDSCPLHSKLYL</sequence>
<keyword evidence="3" id="KW-1185">Reference proteome</keyword>
<dbReference type="RefSeq" id="XP_010260056.1">
    <property type="nucleotide sequence ID" value="XM_010261754.2"/>
</dbReference>
<dbReference type="RefSeq" id="XP_010260057.1">
    <property type="nucleotide sequence ID" value="XM_010261755.2"/>
</dbReference>
<dbReference type="PANTHER" id="PTHR34145">
    <property type="entry name" value="OS02G0105600 PROTEIN"/>
    <property type="match status" value="1"/>
</dbReference>
<evidence type="ECO:0000313" key="5">
    <source>
        <dbReference type="RefSeq" id="XP_010260057.1"/>
    </source>
</evidence>
<evidence type="ECO:0000259" key="2">
    <source>
        <dbReference type="Pfam" id="PF23622"/>
    </source>
</evidence>
<dbReference type="AlphaFoldDB" id="A0A1U8AE38"/>
<dbReference type="CDD" id="cd22160">
    <property type="entry name" value="F-box_AtFBL13-like"/>
    <property type="match status" value="1"/>
</dbReference>
<gene>
    <name evidence="4 5" type="primary">LOC104599280</name>
</gene>
<dbReference type="STRING" id="4432.A0A1U8AE38"/>
<dbReference type="InterPro" id="IPR036047">
    <property type="entry name" value="F-box-like_dom_sf"/>
</dbReference>
<dbReference type="SUPFAM" id="SSF81383">
    <property type="entry name" value="F-box domain"/>
    <property type="match status" value="1"/>
</dbReference>
<dbReference type="InterPro" id="IPR055357">
    <property type="entry name" value="LRR_At1g61320_AtMIF1"/>
</dbReference>